<dbReference type="SUPFAM" id="SSF50998">
    <property type="entry name" value="Quinoprotein alcohol dehydrogenase-like"/>
    <property type="match status" value="1"/>
</dbReference>
<sequence>MQQQNTSLKLESELGDEKLPLKLIKSEAIPPCPRRSESSIDWLPDFSGYSWVAYASSSLLVISHLPINRPGPAPGPIFRQVFELGGVVSSVCWSPVIPSDGLLAVSLDSSIRLFSFTGSFSWSQTTSLIQSTTVQAIQWTASGDGIISVGIQVVLWRRNNNSSTSWEVAWKFTPDLPQNLVTATWSVEGYFATAPLCSSHHAQPSSSPLINASKLVMVYHSDPISKFVKADLPHPLPVLMIQWRPLPFTQEAGKQHQQRRLILLTCCMDGTVRLWSEIDDARVRKVSKDINDQRTRRLLFCVCSVIEINQAMNGILGSDIHIRWATELNGIFDTSNESDTSQCLPSDYYQSDGVGKCEWVVGFGPQRVVTLWAIHCLDDVAPMRFPRVTLWKRRELDGPEVRSSSLLLSKVVISRIQAFGPPTSCNIVQLLSCNSLAWFQINFQTVISSEEPSISSQTENVLSSCAYGKLNMDGHCGKILQVVMHSHRYELKYGASLDMNGLLLLWSISDISNCIMGLPTLNPTWKLSGKVDLHECSPSYTTLGWLQAVIDEDLILLAAHSGGIDFFIVESSKKEEENLFSHKLCSIPFPSCSCTDGPTSVHAVPLPSTCDENFDSGTTILLAVWKNTFKALSWKIGIHHCEFSGIHGCTFDTGNISENNARIFEGNISGKRYCIIVDPWSSILPEPHNQSQVTTYDVVSRTTTVMSQKQKEYSANELRGSYAAYHLATGCSDGRVRLWRSKSSIRDSHWELVGVLDTHQSPIMAASATECGRKIATITPTSQSNSLTTLHIWEAVYLSFAGRFILEDSVVLDGKVVALSWLTLDNGQFLLGVCLQNKFMVYGQRLFGGHNLLKSERSSNRKIWFCVASSHTHPEIQDFSWGPNASAVVVHNEYFSLFSPWLLLVYDKLHANRLPRGSKHDPQNCIAADKYLLTSVSTDSTCDLEESTEDKQNHYWLRSSYMRNLPNEFLSSIYAENYDSNIKIGFVNILDVAEKFGGSLPLYHPESILANICSGNWKRAQVVVQNLVDYCTSQSVSSQICCLEKSGHIFPLVQLSDYLNGSLSSSSKNNVFQWRGDAASITQSLQLQHDLTHSATSWESNVFDASLVSPSTKSNLVGSPEPIDRLYDLGFLSNIEMMQMHAVIDLLQEVSNSSSAYRSLDKYGRRFWIAIRFQHLYFVRRFSRMPSKGELVVNSSMIGWAFHSDCQENLFDSLLPSESSWHEMRNIGVGYWYTSATQLRIKMEKLARHQYLKSKDPKACALLYIALNRLQVLAGLFKISRDEKDKPLVGFLSRNFKEDNNKAAALKNAYVLMGKHQLELAVAFFILGGDTASAINVCAKTLGDEQLALVISRLVEGSGGPLQCQLISKFLLPSALEKGDYWLASFLEWALGNYSQAIVHVLGSQISTVGDQPAVFSDHNSFLDPSIGEYCLMLATSNNMKNALGERNAAYLGRWAILMTATALSRCGLPLEGLERLSSSHSISGGSDQGNISEGADFELLNEVLKPSFGDYASNWILGDVALHIESQTKSDMAMHYLIKLVKEHPSWAGTNIEHSAICMHKKTDIQQYQVLLESFENKLRDWLANLEQKYLLVSHHLINKMVKYLCNSGLAFLGCLLLLSYTHTDQSKEITNSFGGFFLHPILSDMLFKATEDIAYLFSRYVVLCNISSSNLISCSTEDRTPAKNVFNNLGGWRFYMQGVMWSLWCLRSLLKQFSSSADTDFIRKTLLTIDLYEYYVYFSSAMLKRNLRALILIVKPLLMTCKNDHAHYEFSLDDINEVLPEITELLSHNPLIDEARDSASSVPPDHEDKELSVLIDEEWHILRAMLYRHMTAFLNNQLNSSLTVENSHANCLPFKLSVFVSDSSKCGPDDSNTTPQIVVVSAALINLLKSTSVHLSSNCERHLTLRLLNKVGNGFSTATLEWLEEFSWIPSEDHQKQCSHNIGDWNMKNSETELSAYKILWGMCAGPEFRYVGSELNNSKWIRYVKRKLPKRWIKIYKSTELECETEEICKQEGNLGSPLASNGGGLGSPLKGPSPDNSFFVGTGGRDTAITKKLMPFESPKEIYKRNGELLEALCVSSVNQQQAALASNRKGIVFFNREDGIVSMDKSCYIWSNADWPHDGWAGSDSTPVPTCVSPGVGLGSRKGTHLGLGGATIGAGSLSKPGRDFLGGGAYGVPGYAGIGSSGLGWEIQEDFEEFVDPPATVDNIRTRAFSSHPSRPLFLVGSSNTHTYLWEFGKERATATYGVLPAANVPPPYALASISAVRFDHCGQRFATAALDGTVCTWQLEVGGRSNICPTESMLCFNNCASDIAYVTASGSIIATAGYSSNAINVVIWDTLAPPTTSRASIMCHEGGARSLSVFNNDIGSGSISPYIVTGGKAGDVGVHDFRYIATGRTKRNRHSDSNEDFVNGSSTTIMRNKIGDQNSHGMLWYIPKAHTGSVTRISAVPNTNFFLTGSKDGDVKLWDAKRAKLVYHWPKLHDRHTFLQGGVVRVAVTDIQVVSNGFLTCGGDSSVKFVQIKDSLVE</sequence>
<dbReference type="GO" id="GO:0007035">
    <property type="term" value="P:vacuolar acidification"/>
    <property type="evidence" value="ECO:0007669"/>
    <property type="project" value="TreeGrafter"/>
</dbReference>
<keyword evidence="4" id="KW-1185">Reference proteome</keyword>
<reference evidence="3" key="1">
    <citation type="journal article" date="2016" name="Nat. Genet.">
        <title>A high-quality carrot genome assembly provides new insights into carotenoid accumulation and asterid genome evolution.</title>
        <authorList>
            <person name="Iorizzo M."/>
            <person name="Ellison S."/>
            <person name="Senalik D."/>
            <person name="Zeng P."/>
            <person name="Satapoomin P."/>
            <person name="Huang J."/>
            <person name="Bowman M."/>
            <person name="Iovene M."/>
            <person name="Sanseverino W."/>
            <person name="Cavagnaro P."/>
            <person name="Yildiz M."/>
            <person name="Macko-Podgorni A."/>
            <person name="Moranska E."/>
            <person name="Grzebelus E."/>
            <person name="Grzebelus D."/>
            <person name="Ashrafi H."/>
            <person name="Zheng Z."/>
            <person name="Cheng S."/>
            <person name="Spooner D."/>
            <person name="Van Deynze A."/>
            <person name="Simon P."/>
        </authorList>
    </citation>
    <scope>NUCLEOTIDE SEQUENCE</scope>
    <source>
        <tissue evidence="3">Leaf</tissue>
    </source>
</reference>
<accession>A0AAF1ARS6</accession>
<dbReference type="SMART" id="SM00320">
    <property type="entry name" value="WD40"/>
    <property type="match status" value="10"/>
</dbReference>
<dbReference type="Pfam" id="PF00400">
    <property type="entry name" value="WD40"/>
    <property type="match status" value="2"/>
</dbReference>
<dbReference type="InterPro" id="IPR011047">
    <property type="entry name" value="Quinoprotein_ADH-like_sf"/>
</dbReference>
<dbReference type="Pfam" id="PF12234">
    <property type="entry name" value="Rav1p_C"/>
    <property type="match status" value="1"/>
</dbReference>
<dbReference type="SUPFAM" id="SSF50978">
    <property type="entry name" value="WD40 repeat-like"/>
    <property type="match status" value="2"/>
</dbReference>
<dbReference type="InterPro" id="IPR036322">
    <property type="entry name" value="WD40_repeat_dom_sf"/>
</dbReference>
<dbReference type="PROSITE" id="PS50294">
    <property type="entry name" value="WD_REPEATS_REGION"/>
    <property type="match status" value="1"/>
</dbReference>
<dbReference type="PANTHER" id="PTHR13950:SF9">
    <property type="entry name" value="RABCONNECTIN-3A"/>
    <property type="match status" value="1"/>
</dbReference>
<dbReference type="FunFam" id="2.130.10.10:FF:001240">
    <property type="entry name" value="Transducin family protein / WD-40 repeat family protein"/>
    <property type="match status" value="1"/>
</dbReference>
<name>A0AAF1ARS6_DAUCS</name>
<evidence type="ECO:0000313" key="4">
    <source>
        <dbReference type="Proteomes" id="UP000077755"/>
    </source>
</evidence>
<keyword evidence="1" id="KW-0853">WD repeat</keyword>
<dbReference type="Gene3D" id="2.130.10.10">
    <property type="entry name" value="YVTN repeat-like/Quinoprotein amine dehydrogenase"/>
    <property type="match status" value="3"/>
</dbReference>
<dbReference type="GO" id="GO:0043291">
    <property type="term" value="C:RAVE complex"/>
    <property type="evidence" value="ECO:0007669"/>
    <property type="project" value="TreeGrafter"/>
</dbReference>
<dbReference type="EMBL" id="CP093344">
    <property type="protein sequence ID" value="WOG90542.1"/>
    <property type="molecule type" value="Genomic_DNA"/>
</dbReference>
<dbReference type="InterPro" id="IPR015943">
    <property type="entry name" value="WD40/YVTN_repeat-like_dom_sf"/>
</dbReference>
<feature type="repeat" description="WD" evidence="1">
    <location>
        <begin position="2438"/>
        <end position="2479"/>
    </location>
</feature>
<dbReference type="PROSITE" id="PS50082">
    <property type="entry name" value="WD_REPEATS_2"/>
    <property type="match status" value="1"/>
</dbReference>
<evidence type="ECO:0000259" key="2">
    <source>
        <dbReference type="Pfam" id="PF12234"/>
    </source>
</evidence>
<gene>
    <name evidence="3" type="ORF">DCAR_0209786</name>
</gene>
<proteinExistence type="predicted"/>
<feature type="domain" description="RAVE complex protein Rav1 C-terminal" evidence="2">
    <location>
        <begin position="734"/>
        <end position="1411"/>
    </location>
</feature>
<protein>
    <recommendedName>
        <fullName evidence="2">RAVE complex protein Rav1 C-terminal domain-containing protein</fullName>
    </recommendedName>
</protein>
<dbReference type="InterPro" id="IPR022033">
    <property type="entry name" value="Rav1p_C"/>
</dbReference>
<reference evidence="3" key="2">
    <citation type="submission" date="2022-03" db="EMBL/GenBank/DDBJ databases">
        <title>Draft title - Genomic analysis of global carrot germplasm unveils the trajectory of domestication and the origin of high carotenoid orange carrot.</title>
        <authorList>
            <person name="Iorizzo M."/>
            <person name="Ellison S."/>
            <person name="Senalik D."/>
            <person name="Macko-Podgorni A."/>
            <person name="Grzebelus D."/>
            <person name="Bostan H."/>
            <person name="Rolling W."/>
            <person name="Curaba J."/>
            <person name="Simon P."/>
        </authorList>
    </citation>
    <scope>NUCLEOTIDE SEQUENCE</scope>
    <source>
        <tissue evidence="3">Leaf</tissue>
    </source>
</reference>
<evidence type="ECO:0000313" key="3">
    <source>
        <dbReference type="EMBL" id="WOG90542.1"/>
    </source>
</evidence>
<dbReference type="InterPro" id="IPR052208">
    <property type="entry name" value="DmX-like/RAVE_component"/>
</dbReference>
<dbReference type="InterPro" id="IPR001680">
    <property type="entry name" value="WD40_rpt"/>
</dbReference>
<dbReference type="KEGG" id="dcr:108207949"/>
<organism evidence="3 4">
    <name type="scientific">Daucus carota subsp. sativus</name>
    <name type="common">Carrot</name>
    <dbReference type="NCBI Taxonomy" id="79200"/>
    <lineage>
        <taxon>Eukaryota</taxon>
        <taxon>Viridiplantae</taxon>
        <taxon>Streptophyta</taxon>
        <taxon>Embryophyta</taxon>
        <taxon>Tracheophyta</taxon>
        <taxon>Spermatophyta</taxon>
        <taxon>Magnoliopsida</taxon>
        <taxon>eudicotyledons</taxon>
        <taxon>Gunneridae</taxon>
        <taxon>Pentapetalae</taxon>
        <taxon>asterids</taxon>
        <taxon>campanulids</taxon>
        <taxon>Apiales</taxon>
        <taxon>Apiaceae</taxon>
        <taxon>Apioideae</taxon>
        <taxon>Scandiceae</taxon>
        <taxon>Daucinae</taxon>
        <taxon>Daucus</taxon>
        <taxon>Daucus sect. Daucus</taxon>
    </lineage>
</organism>
<dbReference type="Proteomes" id="UP000077755">
    <property type="component" value="Chromosome 2"/>
</dbReference>
<evidence type="ECO:0000256" key="1">
    <source>
        <dbReference type="PROSITE-ProRule" id="PRU00221"/>
    </source>
</evidence>
<dbReference type="PANTHER" id="PTHR13950">
    <property type="entry name" value="RABCONNECTIN-RELATED"/>
    <property type="match status" value="1"/>
</dbReference>